<evidence type="ECO:0000256" key="2">
    <source>
        <dbReference type="ARBA" id="ARBA00022694"/>
    </source>
</evidence>
<dbReference type="STRING" id="1227457.C451_11320"/>
<evidence type="ECO:0000313" key="8">
    <source>
        <dbReference type="EMBL" id="EMA53007.1"/>
    </source>
</evidence>
<dbReference type="PANTHER" id="PTHR11142">
    <property type="entry name" value="PSEUDOURIDYLATE SYNTHASE"/>
    <property type="match status" value="1"/>
</dbReference>
<feature type="region of interest" description="Disordered" evidence="6">
    <location>
        <begin position="1"/>
        <end position="35"/>
    </location>
</feature>
<dbReference type="GO" id="GO:0160147">
    <property type="term" value="F:tRNA pseudouridine(38-40) synthase activity"/>
    <property type="evidence" value="ECO:0007669"/>
    <property type="project" value="UniProtKB-EC"/>
</dbReference>
<feature type="binding site" evidence="4">
    <location>
        <position position="145"/>
    </location>
    <ligand>
        <name>substrate</name>
    </ligand>
</feature>
<dbReference type="InterPro" id="IPR020097">
    <property type="entry name" value="PsdUridine_synth_TruA_a/b_dom"/>
</dbReference>
<evidence type="ECO:0000256" key="4">
    <source>
        <dbReference type="HAMAP-Rule" id="MF_00171"/>
    </source>
</evidence>
<comment type="similarity">
    <text evidence="1 4 5">Belongs to the tRNA pseudouridine synthase TruA family.</text>
</comment>
<evidence type="ECO:0000313" key="9">
    <source>
        <dbReference type="Proteomes" id="UP000011680"/>
    </source>
</evidence>
<dbReference type="AlphaFoldDB" id="M0N534"/>
<comment type="caution">
    <text evidence="8">The sequence shown here is derived from an EMBL/GenBank/DDBJ whole genome shotgun (WGS) entry which is preliminary data.</text>
</comment>
<dbReference type="Gene3D" id="3.30.70.580">
    <property type="entry name" value="Pseudouridine synthase I, catalytic domain, N-terminal subdomain"/>
    <property type="match status" value="1"/>
</dbReference>
<dbReference type="InterPro" id="IPR020095">
    <property type="entry name" value="PsdUridine_synth_TruA_C"/>
</dbReference>
<keyword evidence="2 4" id="KW-0819">tRNA processing</keyword>
<protein>
    <recommendedName>
        <fullName evidence="4">tRNA pseudouridine synthase A</fullName>
        <ecNumber evidence="4">5.4.99.12</ecNumber>
    </recommendedName>
    <alternativeName>
        <fullName evidence="4">tRNA pseudouridine(38-40) synthase</fullName>
    </alternativeName>
    <alternativeName>
        <fullName evidence="4">tRNA pseudouridylate synthase I</fullName>
    </alternativeName>
    <alternativeName>
        <fullName evidence="4">tRNA-uridine isomerase I</fullName>
    </alternativeName>
</protein>
<evidence type="ECO:0000259" key="7">
    <source>
        <dbReference type="Pfam" id="PF01416"/>
    </source>
</evidence>
<dbReference type="HAMAP" id="MF_00171">
    <property type="entry name" value="TruA"/>
    <property type="match status" value="1"/>
</dbReference>
<dbReference type="SUPFAM" id="SSF55120">
    <property type="entry name" value="Pseudouridine synthase"/>
    <property type="match status" value="1"/>
</dbReference>
<evidence type="ECO:0000256" key="1">
    <source>
        <dbReference type="ARBA" id="ARBA00009375"/>
    </source>
</evidence>
<evidence type="ECO:0000256" key="5">
    <source>
        <dbReference type="RuleBase" id="RU003792"/>
    </source>
</evidence>
<keyword evidence="9" id="KW-1185">Reference proteome</keyword>
<dbReference type="Pfam" id="PF01416">
    <property type="entry name" value="PseudoU_synth_1"/>
    <property type="match status" value="1"/>
</dbReference>
<reference evidence="8 9" key="1">
    <citation type="journal article" date="2014" name="PLoS Genet.">
        <title>Phylogenetically driven sequencing of extremely halophilic archaea reveals strategies for static and dynamic osmo-response.</title>
        <authorList>
            <person name="Becker E.A."/>
            <person name="Seitzer P.M."/>
            <person name="Tritt A."/>
            <person name="Larsen D."/>
            <person name="Krusor M."/>
            <person name="Yao A.I."/>
            <person name="Wu D."/>
            <person name="Madern D."/>
            <person name="Eisen J.A."/>
            <person name="Darling A.E."/>
            <person name="Facciotti M.T."/>
        </authorList>
    </citation>
    <scope>NUCLEOTIDE SEQUENCE [LARGE SCALE GENOMIC DNA]</scope>
    <source>
        <strain evidence="8 9">JCM 13552</strain>
    </source>
</reference>
<dbReference type="NCBIfam" id="NF000622">
    <property type="entry name" value="PRK00021.3-3"/>
    <property type="match status" value="1"/>
</dbReference>
<organism evidence="8 9">
    <name type="scientific">Halococcus thailandensis JCM 13552</name>
    <dbReference type="NCBI Taxonomy" id="1227457"/>
    <lineage>
        <taxon>Archaea</taxon>
        <taxon>Methanobacteriati</taxon>
        <taxon>Methanobacteriota</taxon>
        <taxon>Stenosarchaea group</taxon>
        <taxon>Halobacteria</taxon>
        <taxon>Halobacteriales</taxon>
        <taxon>Halococcaceae</taxon>
        <taxon>Halococcus</taxon>
    </lineage>
</organism>
<dbReference type="GO" id="GO:0003723">
    <property type="term" value="F:RNA binding"/>
    <property type="evidence" value="ECO:0007669"/>
    <property type="project" value="InterPro"/>
</dbReference>
<dbReference type="Gene3D" id="3.30.70.660">
    <property type="entry name" value="Pseudouridine synthase I, catalytic domain, C-terminal subdomain"/>
    <property type="match status" value="1"/>
</dbReference>
<feature type="domain" description="Pseudouridine synthase I TruA alpha/beta" evidence="7">
    <location>
        <begin position="164"/>
        <end position="262"/>
    </location>
</feature>
<keyword evidence="3 4" id="KW-0413">Isomerase</keyword>
<dbReference type="eggNOG" id="arCOG04449">
    <property type="taxonomic scope" value="Archaea"/>
</dbReference>
<accession>M0N534</accession>
<comment type="caution">
    <text evidence="4">Lacks conserved residue(s) required for the propagation of feature annotation.</text>
</comment>
<feature type="active site" description="Nucleophile" evidence="4">
    <location>
        <position position="92"/>
    </location>
</feature>
<dbReference type="PATRIC" id="fig|1227457.3.peg.2135"/>
<gene>
    <name evidence="4 8" type="primary">truA</name>
    <name evidence="8" type="ORF">C451_11320</name>
</gene>
<comment type="function">
    <text evidence="4">Formation of pseudouridine at positions 38, 39 and 40 in the anticodon stem and loop of transfer RNAs.</text>
</comment>
<sequence>MNPLARNDQLRRSTDGIGTGRLVSDGTKSRRGETRSMRAFRLAYDGRPFHGFQRQPTVPTVEGTLFDALRELGVLDPDERKPSGYAAAGRTDRGVSAVAQTIGLAAPEWLTPRALNGVLPGSIRAWAHADTESFHATHDAVAREYTYQLHAPAADGERARTVLRRLAGEHDFHNFTPDDHNTIRTLAGEIERDGEFLIVTLRAGGFSRQLVRRIVTFVRNVATGDASLSMVDRALSDETLSGPDGIAAAPAAPLVLTGVDYSGLDFRVDSEAAASARELFENIRTEATTRARVAGEIEQRIE</sequence>
<dbReference type="Proteomes" id="UP000011680">
    <property type="component" value="Unassembled WGS sequence"/>
</dbReference>
<dbReference type="GO" id="GO:0031119">
    <property type="term" value="P:tRNA pseudouridine synthesis"/>
    <property type="evidence" value="ECO:0007669"/>
    <property type="project" value="UniProtKB-UniRule"/>
</dbReference>
<evidence type="ECO:0000256" key="3">
    <source>
        <dbReference type="ARBA" id="ARBA00023235"/>
    </source>
</evidence>
<dbReference type="EMBL" id="AOMF01000155">
    <property type="protein sequence ID" value="EMA53007.1"/>
    <property type="molecule type" value="Genomic_DNA"/>
</dbReference>
<dbReference type="EC" id="5.4.99.12" evidence="4"/>
<dbReference type="InterPro" id="IPR020094">
    <property type="entry name" value="TruA/RsuA/RluB/E/F_N"/>
</dbReference>
<comment type="catalytic activity">
    <reaction evidence="4 5">
        <text>uridine(38/39/40) in tRNA = pseudouridine(38/39/40) in tRNA</text>
        <dbReference type="Rhea" id="RHEA:22376"/>
        <dbReference type="Rhea" id="RHEA-COMP:10085"/>
        <dbReference type="Rhea" id="RHEA-COMP:10087"/>
        <dbReference type="ChEBI" id="CHEBI:65314"/>
        <dbReference type="ChEBI" id="CHEBI:65315"/>
        <dbReference type="EC" id="5.4.99.12"/>
    </reaction>
</comment>
<dbReference type="PANTHER" id="PTHR11142:SF0">
    <property type="entry name" value="TRNA PSEUDOURIDINE SYNTHASE-LIKE 1"/>
    <property type="match status" value="1"/>
</dbReference>
<evidence type="ECO:0000256" key="6">
    <source>
        <dbReference type="SAM" id="MobiDB-lite"/>
    </source>
</evidence>
<dbReference type="InterPro" id="IPR020103">
    <property type="entry name" value="PsdUridine_synth_cat_dom_sf"/>
</dbReference>
<name>M0N534_9EURY</name>
<proteinExistence type="inferred from homology"/>
<dbReference type="InterPro" id="IPR001406">
    <property type="entry name" value="PsdUridine_synth_TruA"/>
</dbReference>